<accession>A0A011MEC3</accession>
<evidence type="ECO:0000313" key="2">
    <source>
        <dbReference type="EMBL" id="EXI68138.1"/>
    </source>
</evidence>
<dbReference type="Proteomes" id="UP000020218">
    <property type="component" value="Unassembled WGS sequence"/>
</dbReference>
<keyword evidence="1" id="KW-0812">Transmembrane</keyword>
<dbReference type="PATRIC" id="fig|1454001.3.peg.1405"/>
<protein>
    <submittedName>
        <fullName evidence="2">Uncharacterized protein</fullName>
    </submittedName>
</protein>
<feature type="transmembrane region" description="Helical" evidence="1">
    <location>
        <begin position="72"/>
        <end position="96"/>
    </location>
</feature>
<gene>
    <name evidence="2" type="ORF">AW08_01356</name>
</gene>
<comment type="caution">
    <text evidence="2">The sequence shown here is derived from an EMBL/GenBank/DDBJ whole genome shotgun (WGS) entry which is preliminary data.</text>
</comment>
<reference evidence="2" key="1">
    <citation type="submission" date="2014-02" db="EMBL/GenBank/DDBJ databases">
        <title>Expanding our view of genomic diversity in Candidatus Accumulibacter clades.</title>
        <authorList>
            <person name="Skennerton C.T."/>
            <person name="Barr J.J."/>
            <person name="Slater F.R."/>
            <person name="Bond P.L."/>
            <person name="Tyson G.W."/>
        </authorList>
    </citation>
    <scope>NUCLEOTIDE SEQUENCE [LARGE SCALE GENOMIC DNA]</scope>
</reference>
<name>A0A011MEC3_9PROT</name>
<keyword evidence="3" id="KW-1185">Reference proteome</keyword>
<evidence type="ECO:0000256" key="1">
    <source>
        <dbReference type="SAM" id="Phobius"/>
    </source>
</evidence>
<keyword evidence="1" id="KW-1133">Transmembrane helix</keyword>
<keyword evidence="1" id="KW-0472">Membrane</keyword>
<organism evidence="2 3">
    <name type="scientific">Candidatus Accumulibacter adjunctus</name>
    <dbReference type="NCBI Taxonomy" id="1454001"/>
    <lineage>
        <taxon>Bacteria</taxon>
        <taxon>Pseudomonadati</taxon>
        <taxon>Pseudomonadota</taxon>
        <taxon>Betaproteobacteria</taxon>
        <taxon>Candidatus Accumulibacter</taxon>
    </lineage>
</organism>
<proteinExistence type="predicted"/>
<evidence type="ECO:0000313" key="3">
    <source>
        <dbReference type="Proteomes" id="UP000020218"/>
    </source>
</evidence>
<feature type="transmembrane region" description="Helical" evidence="1">
    <location>
        <begin position="38"/>
        <end position="60"/>
    </location>
</feature>
<dbReference type="AlphaFoldDB" id="A0A011MEC3"/>
<sequence>MATPPGTPGCDPDRRVERQGLLGYAMDRRQRPRVTARVMLYALLDVAGTLILASGLMWLARQQPLFLPDFPTSTATAILTVAAGVALMLWSVAGIIRELSRKRLTDEIDG</sequence>
<dbReference type="EMBL" id="JFAX01000006">
    <property type="protein sequence ID" value="EXI68138.1"/>
    <property type="molecule type" value="Genomic_DNA"/>
</dbReference>